<evidence type="ECO:0000259" key="6">
    <source>
        <dbReference type="Pfam" id="PF01850"/>
    </source>
</evidence>
<evidence type="ECO:0000313" key="8">
    <source>
        <dbReference type="Proteomes" id="UP000178771"/>
    </source>
</evidence>
<dbReference type="PANTHER" id="PTHR42740">
    <property type="entry name" value="RIBONUCLEASE VAPC3"/>
    <property type="match status" value="1"/>
</dbReference>
<dbReference type="InterPro" id="IPR002716">
    <property type="entry name" value="PIN_dom"/>
</dbReference>
<dbReference type="STRING" id="1802624.A2982_03100"/>
<organism evidence="7 8">
    <name type="scientific">candidate division WWE3 bacterium RIFCSPLOWO2_01_FULL_39_13</name>
    <dbReference type="NCBI Taxonomy" id="1802624"/>
    <lineage>
        <taxon>Bacteria</taxon>
        <taxon>Katanobacteria</taxon>
    </lineage>
</organism>
<dbReference type="GO" id="GO:0046872">
    <property type="term" value="F:metal ion binding"/>
    <property type="evidence" value="ECO:0007669"/>
    <property type="project" value="UniProtKB-KW"/>
</dbReference>
<gene>
    <name evidence="7" type="ORF">A2982_03100</name>
</gene>
<keyword evidence="1" id="KW-1277">Toxin-antitoxin system</keyword>
<evidence type="ECO:0000256" key="2">
    <source>
        <dbReference type="ARBA" id="ARBA00022722"/>
    </source>
</evidence>
<evidence type="ECO:0000256" key="3">
    <source>
        <dbReference type="ARBA" id="ARBA00022723"/>
    </source>
</evidence>
<evidence type="ECO:0000256" key="1">
    <source>
        <dbReference type="ARBA" id="ARBA00022649"/>
    </source>
</evidence>
<dbReference type="GO" id="GO:0016787">
    <property type="term" value="F:hydrolase activity"/>
    <property type="evidence" value="ECO:0007669"/>
    <property type="project" value="UniProtKB-KW"/>
</dbReference>
<dbReference type="SUPFAM" id="SSF88723">
    <property type="entry name" value="PIN domain-like"/>
    <property type="match status" value="1"/>
</dbReference>
<keyword evidence="2" id="KW-0540">Nuclease</keyword>
<dbReference type="InterPro" id="IPR029060">
    <property type="entry name" value="PIN-like_dom_sf"/>
</dbReference>
<dbReference type="Pfam" id="PF01850">
    <property type="entry name" value="PIN"/>
    <property type="match status" value="1"/>
</dbReference>
<dbReference type="InterPro" id="IPR051749">
    <property type="entry name" value="PINc/VapC_TA_RNase"/>
</dbReference>
<feature type="domain" description="PIN" evidence="6">
    <location>
        <begin position="6"/>
        <end position="117"/>
    </location>
</feature>
<dbReference type="EMBL" id="MEVH01000030">
    <property type="protein sequence ID" value="OGC51148.1"/>
    <property type="molecule type" value="Genomic_DNA"/>
</dbReference>
<keyword evidence="5" id="KW-0460">Magnesium</keyword>
<dbReference type="Proteomes" id="UP000178771">
    <property type="component" value="Unassembled WGS sequence"/>
</dbReference>
<evidence type="ECO:0000256" key="4">
    <source>
        <dbReference type="ARBA" id="ARBA00022801"/>
    </source>
</evidence>
<dbReference type="GO" id="GO:0004540">
    <property type="term" value="F:RNA nuclease activity"/>
    <property type="evidence" value="ECO:0007669"/>
    <property type="project" value="TreeGrafter"/>
</dbReference>
<protein>
    <recommendedName>
        <fullName evidence="6">PIN domain-containing protein</fullName>
    </recommendedName>
</protein>
<dbReference type="AlphaFoldDB" id="A0A1F4V1U4"/>
<accession>A0A1F4V1U4</accession>
<sequence length="126" mass="13917">MADNLLIDSSVIIDGLRKHKPAVDFIEAVQVINISIVTATELIHGCNNKADQLKIEKLLSEYIIFNISEEISEKAYELIVLCFLKNGMGLGDALIASTCILNNLTLVTKDKAHFQNIPSLKTLDAY</sequence>
<reference evidence="7 8" key="1">
    <citation type="journal article" date="2016" name="Nat. Commun.">
        <title>Thousands of microbial genomes shed light on interconnected biogeochemical processes in an aquifer system.</title>
        <authorList>
            <person name="Anantharaman K."/>
            <person name="Brown C.T."/>
            <person name="Hug L.A."/>
            <person name="Sharon I."/>
            <person name="Castelle C.J."/>
            <person name="Probst A.J."/>
            <person name="Thomas B.C."/>
            <person name="Singh A."/>
            <person name="Wilkins M.J."/>
            <person name="Karaoz U."/>
            <person name="Brodie E.L."/>
            <person name="Williams K.H."/>
            <person name="Hubbard S.S."/>
            <person name="Banfield J.F."/>
        </authorList>
    </citation>
    <scope>NUCLEOTIDE SEQUENCE [LARGE SCALE GENOMIC DNA]</scope>
</reference>
<proteinExistence type="predicted"/>
<dbReference type="Gene3D" id="3.40.50.1010">
    <property type="entry name" value="5'-nuclease"/>
    <property type="match status" value="1"/>
</dbReference>
<name>A0A1F4V1U4_UNCKA</name>
<keyword evidence="3" id="KW-0479">Metal-binding</keyword>
<comment type="caution">
    <text evidence="7">The sequence shown here is derived from an EMBL/GenBank/DDBJ whole genome shotgun (WGS) entry which is preliminary data.</text>
</comment>
<dbReference type="CDD" id="cd18741">
    <property type="entry name" value="PIN_VapC4-5_FitB-like"/>
    <property type="match status" value="1"/>
</dbReference>
<evidence type="ECO:0000313" key="7">
    <source>
        <dbReference type="EMBL" id="OGC51148.1"/>
    </source>
</evidence>
<keyword evidence="4" id="KW-0378">Hydrolase</keyword>
<dbReference type="PANTHER" id="PTHR42740:SF1">
    <property type="entry name" value="RIBONUCLEASE VAPC3"/>
    <property type="match status" value="1"/>
</dbReference>
<evidence type="ECO:0000256" key="5">
    <source>
        <dbReference type="ARBA" id="ARBA00022842"/>
    </source>
</evidence>